<dbReference type="EC" id="2.5.1.18" evidence="1"/>
<dbReference type="Proteomes" id="UP000267096">
    <property type="component" value="Unassembled WGS sequence"/>
</dbReference>
<evidence type="ECO:0000313" key="5">
    <source>
        <dbReference type="EMBL" id="VDK57196.1"/>
    </source>
</evidence>
<dbReference type="PANTHER" id="PTHR11571:SF224">
    <property type="entry name" value="HEMATOPOIETIC PROSTAGLANDIN D SYNTHASE"/>
    <property type="match status" value="1"/>
</dbReference>
<reference evidence="5 6" key="2">
    <citation type="submission" date="2018-11" db="EMBL/GenBank/DDBJ databases">
        <authorList>
            <consortium name="Pathogen Informatics"/>
        </authorList>
    </citation>
    <scope>NUCLEOTIDE SEQUENCE [LARGE SCALE GENOMIC DNA]</scope>
</reference>
<dbReference type="GO" id="GO:0004364">
    <property type="term" value="F:glutathione transferase activity"/>
    <property type="evidence" value="ECO:0007669"/>
    <property type="project" value="UniProtKB-EC"/>
</dbReference>
<keyword evidence="6" id="KW-1185">Reference proteome</keyword>
<dbReference type="InterPro" id="IPR050213">
    <property type="entry name" value="GST_superfamily"/>
</dbReference>
<evidence type="ECO:0000313" key="7">
    <source>
        <dbReference type="WBParaSite" id="ASIM_0001681801-mRNA-1"/>
    </source>
</evidence>
<dbReference type="Pfam" id="PF14497">
    <property type="entry name" value="GST_C_3"/>
    <property type="match status" value="1"/>
</dbReference>
<feature type="domain" description="GST C-terminal" evidence="4">
    <location>
        <begin position="1"/>
        <end position="81"/>
    </location>
</feature>
<accession>A0A0M3K777</accession>
<keyword evidence="2" id="KW-0808">Transferase</keyword>
<dbReference type="GO" id="GO:0006749">
    <property type="term" value="P:glutathione metabolic process"/>
    <property type="evidence" value="ECO:0007669"/>
    <property type="project" value="TreeGrafter"/>
</dbReference>
<evidence type="ECO:0000259" key="4">
    <source>
        <dbReference type="PROSITE" id="PS50405"/>
    </source>
</evidence>
<evidence type="ECO:0000256" key="1">
    <source>
        <dbReference type="ARBA" id="ARBA00012452"/>
    </source>
</evidence>
<dbReference type="EMBL" id="UYRR01032915">
    <property type="protein sequence ID" value="VDK57196.1"/>
    <property type="molecule type" value="Genomic_DNA"/>
</dbReference>
<gene>
    <name evidence="5" type="ORF">ASIM_LOCUS16225</name>
</gene>
<dbReference type="OrthoDB" id="414243at2759"/>
<evidence type="ECO:0000256" key="3">
    <source>
        <dbReference type="ARBA" id="ARBA00047960"/>
    </source>
</evidence>
<dbReference type="InterPro" id="IPR036282">
    <property type="entry name" value="Glutathione-S-Trfase_C_sf"/>
</dbReference>
<sequence length="81" mass="9386">VPARDKYLPYLEKFLTKSDGRYLVGKTITWADFVVSESLATWEDLVPGFLNGVPKLRKYTKAVRRLPNIAKWIDERPKTAF</sequence>
<proteinExistence type="predicted"/>
<protein>
    <recommendedName>
        <fullName evidence="1">glutathione transferase</fullName>
        <ecNumber evidence="1">2.5.1.18</ecNumber>
    </recommendedName>
</protein>
<comment type="catalytic activity">
    <reaction evidence="3">
        <text>RX + glutathione = an S-substituted glutathione + a halide anion + H(+)</text>
        <dbReference type="Rhea" id="RHEA:16437"/>
        <dbReference type="ChEBI" id="CHEBI:15378"/>
        <dbReference type="ChEBI" id="CHEBI:16042"/>
        <dbReference type="ChEBI" id="CHEBI:17792"/>
        <dbReference type="ChEBI" id="CHEBI:57925"/>
        <dbReference type="ChEBI" id="CHEBI:90779"/>
        <dbReference type="EC" id="2.5.1.18"/>
    </reaction>
</comment>
<dbReference type="SUPFAM" id="SSF47616">
    <property type="entry name" value="GST C-terminal domain-like"/>
    <property type="match status" value="1"/>
</dbReference>
<dbReference type="PROSITE" id="PS50405">
    <property type="entry name" value="GST_CTER"/>
    <property type="match status" value="1"/>
</dbReference>
<dbReference type="Gene3D" id="1.20.1050.10">
    <property type="match status" value="1"/>
</dbReference>
<dbReference type="WBParaSite" id="ASIM_0001681801-mRNA-1">
    <property type="protein sequence ID" value="ASIM_0001681801-mRNA-1"/>
    <property type="gene ID" value="ASIM_0001681801"/>
</dbReference>
<evidence type="ECO:0000256" key="2">
    <source>
        <dbReference type="ARBA" id="ARBA00022679"/>
    </source>
</evidence>
<dbReference type="AlphaFoldDB" id="A0A0M3K777"/>
<evidence type="ECO:0000313" key="6">
    <source>
        <dbReference type="Proteomes" id="UP000267096"/>
    </source>
</evidence>
<reference evidence="7" key="1">
    <citation type="submission" date="2017-02" db="UniProtKB">
        <authorList>
            <consortium name="WormBaseParasite"/>
        </authorList>
    </citation>
    <scope>IDENTIFICATION</scope>
</reference>
<dbReference type="InterPro" id="IPR004046">
    <property type="entry name" value="GST_C"/>
</dbReference>
<dbReference type="CDD" id="cd03192">
    <property type="entry name" value="GST_C_Sigma_like"/>
    <property type="match status" value="1"/>
</dbReference>
<name>A0A0M3K777_ANISI</name>
<dbReference type="InterPro" id="IPR010987">
    <property type="entry name" value="Glutathione-S-Trfase_C-like"/>
</dbReference>
<organism evidence="7">
    <name type="scientific">Anisakis simplex</name>
    <name type="common">Herring worm</name>
    <dbReference type="NCBI Taxonomy" id="6269"/>
    <lineage>
        <taxon>Eukaryota</taxon>
        <taxon>Metazoa</taxon>
        <taxon>Ecdysozoa</taxon>
        <taxon>Nematoda</taxon>
        <taxon>Chromadorea</taxon>
        <taxon>Rhabditida</taxon>
        <taxon>Spirurina</taxon>
        <taxon>Ascaridomorpha</taxon>
        <taxon>Ascaridoidea</taxon>
        <taxon>Anisakidae</taxon>
        <taxon>Anisakis</taxon>
        <taxon>Anisakis simplex complex</taxon>
    </lineage>
</organism>
<dbReference type="PANTHER" id="PTHR11571">
    <property type="entry name" value="GLUTATHIONE S-TRANSFERASE"/>
    <property type="match status" value="1"/>
</dbReference>